<reference evidence="2" key="1">
    <citation type="submission" date="2017-09" db="EMBL/GenBank/DDBJ databases">
        <title>Depth-based differentiation of microbial function through sediment-hosted aquifers and enrichment of novel symbionts in the deep terrestrial subsurface.</title>
        <authorList>
            <person name="Probst A.J."/>
            <person name="Ladd B."/>
            <person name="Jarett J.K."/>
            <person name="Geller-Mcgrath D.E."/>
            <person name="Sieber C.M.K."/>
            <person name="Emerson J.B."/>
            <person name="Anantharaman K."/>
            <person name="Thomas B.C."/>
            <person name="Malmstrom R."/>
            <person name="Stieglmeier M."/>
            <person name="Klingl A."/>
            <person name="Woyke T."/>
            <person name="Ryan C.M."/>
            <person name="Banfield J.F."/>
        </authorList>
    </citation>
    <scope>NUCLEOTIDE SEQUENCE [LARGE SCALE GENOMIC DNA]</scope>
</reference>
<protein>
    <submittedName>
        <fullName evidence="1">Uncharacterized protein</fullName>
    </submittedName>
</protein>
<proteinExistence type="predicted"/>
<sequence length="63" mass="6898">MKAAKEKLEIVLSAPVPAFTFQFRSGRQGEAGGRGVWGGIPPAEPVNEISSDIFKQTPHERYI</sequence>
<name>A0A2M7QIQ2_9BACT</name>
<dbReference type="AlphaFoldDB" id="A0A2M7QIQ2"/>
<evidence type="ECO:0000313" key="1">
    <source>
        <dbReference type="EMBL" id="PIY71821.1"/>
    </source>
</evidence>
<dbReference type="Proteomes" id="UP000229401">
    <property type="component" value="Unassembled WGS sequence"/>
</dbReference>
<evidence type="ECO:0000313" key="2">
    <source>
        <dbReference type="Proteomes" id="UP000229401"/>
    </source>
</evidence>
<gene>
    <name evidence="1" type="ORF">COY87_04110</name>
</gene>
<accession>A0A2M7QIQ2</accession>
<comment type="caution">
    <text evidence="1">The sequence shown here is derived from an EMBL/GenBank/DDBJ whole genome shotgun (WGS) entry which is preliminary data.</text>
</comment>
<dbReference type="EMBL" id="PFLI01000138">
    <property type="protein sequence ID" value="PIY71821.1"/>
    <property type="molecule type" value="Genomic_DNA"/>
</dbReference>
<organism evidence="1 2">
    <name type="scientific">Candidatus Roizmanbacteria bacterium CG_4_10_14_0_8_um_filter_33_9</name>
    <dbReference type="NCBI Taxonomy" id="1974826"/>
    <lineage>
        <taxon>Bacteria</taxon>
        <taxon>Candidatus Roizmaniibacteriota</taxon>
    </lineage>
</organism>